<evidence type="ECO:0000256" key="5">
    <source>
        <dbReference type="ARBA" id="ARBA00040104"/>
    </source>
</evidence>
<dbReference type="PANTHER" id="PTHR11661:SF1">
    <property type="entry name" value="LARGE RIBOSOMAL SUBUNIT PROTEIN UL11M"/>
    <property type="match status" value="1"/>
</dbReference>
<dbReference type="EMBL" id="MRZV01001632">
    <property type="protein sequence ID" value="PIK36710.1"/>
    <property type="molecule type" value="Genomic_DNA"/>
</dbReference>
<comment type="subunit">
    <text evidence="4">Component of the mitochondrial ribosome large subunit (39S) which comprises a 16S rRNA and about 50 distinct proteins.</text>
</comment>
<dbReference type="InterPro" id="IPR036769">
    <property type="entry name" value="Ribosomal_uL11_C_sf"/>
</dbReference>
<organism evidence="10 11">
    <name type="scientific">Stichopus japonicus</name>
    <name type="common">Sea cucumber</name>
    <dbReference type="NCBI Taxonomy" id="307972"/>
    <lineage>
        <taxon>Eukaryota</taxon>
        <taxon>Metazoa</taxon>
        <taxon>Echinodermata</taxon>
        <taxon>Eleutherozoa</taxon>
        <taxon>Echinozoa</taxon>
        <taxon>Holothuroidea</taxon>
        <taxon>Aspidochirotacea</taxon>
        <taxon>Aspidochirotida</taxon>
        <taxon>Stichopodidae</taxon>
        <taxon>Apostichopus</taxon>
    </lineage>
</organism>
<evidence type="ECO:0000256" key="2">
    <source>
        <dbReference type="ARBA" id="ARBA00022980"/>
    </source>
</evidence>
<dbReference type="Gene3D" id="3.30.1550.10">
    <property type="entry name" value="Ribosomal protein L11/L12, N-terminal domain"/>
    <property type="match status" value="1"/>
</dbReference>
<dbReference type="GO" id="GO:0003735">
    <property type="term" value="F:structural constituent of ribosome"/>
    <property type="evidence" value="ECO:0007669"/>
    <property type="project" value="InterPro"/>
</dbReference>
<dbReference type="GO" id="GO:0005762">
    <property type="term" value="C:mitochondrial large ribosomal subunit"/>
    <property type="evidence" value="ECO:0007669"/>
    <property type="project" value="TreeGrafter"/>
</dbReference>
<evidence type="ECO:0000259" key="8">
    <source>
        <dbReference type="Pfam" id="PF00298"/>
    </source>
</evidence>
<dbReference type="Pfam" id="PF03946">
    <property type="entry name" value="Ribosomal_L11_N"/>
    <property type="match status" value="1"/>
</dbReference>
<dbReference type="CDD" id="cd00349">
    <property type="entry name" value="Ribosomal_L11"/>
    <property type="match status" value="1"/>
</dbReference>
<dbReference type="SUPFAM" id="SSF46906">
    <property type="entry name" value="Ribosomal protein L11, C-terminal domain"/>
    <property type="match status" value="1"/>
</dbReference>
<dbReference type="GO" id="GO:0070180">
    <property type="term" value="F:large ribosomal subunit rRNA binding"/>
    <property type="evidence" value="ECO:0007669"/>
    <property type="project" value="TreeGrafter"/>
</dbReference>
<keyword evidence="3 7" id="KW-0687">Ribonucleoprotein</keyword>
<dbReference type="InterPro" id="IPR000911">
    <property type="entry name" value="Ribosomal_uL11"/>
</dbReference>
<dbReference type="Pfam" id="PF00298">
    <property type="entry name" value="Ribosomal_L11"/>
    <property type="match status" value="1"/>
</dbReference>
<dbReference type="SUPFAM" id="SSF54747">
    <property type="entry name" value="Ribosomal L11/L12e N-terminal domain"/>
    <property type="match status" value="1"/>
</dbReference>
<evidence type="ECO:0000256" key="3">
    <source>
        <dbReference type="ARBA" id="ARBA00023274"/>
    </source>
</evidence>
<dbReference type="AlphaFoldDB" id="A0A2G8JLV7"/>
<dbReference type="InterPro" id="IPR020784">
    <property type="entry name" value="Ribosomal_uL11_N"/>
</dbReference>
<evidence type="ECO:0000256" key="1">
    <source>
        <dbReference type="ARBA" id="ARBA00010537"/>
    </source>
</evidence>
<comment type="caution">
    <text evidence="10">The sequence shown here is derived from an EMBL/GenBank/DDBJ whole genome shotgun (WGS) entry which is preliminary data.</text>
</comment>
<evidence type="ECO:0000313" key="11">
    <source>
        <dbReference type="Proteomes" id="UP000230750"/>
    </source>
</evidence>
<dbReference type="Gene3D" id="1.10.10.250">
    <property type="entry name" value="Ribosomal protein L11, C-terminal domain"/>
    <property type="match status" value="1"/>
</dbReference>
<protein>
    <recommendedName>
        <fullName evidence="5">Large ribosomal subunit protein uL11m</fullName>
    </recommendedName>
    <alternativeName>
        <fullName evidence="6">39S ribosomal protein L11, mitochondrial</fullName>
    </alternativeName>
</protein>
<dbReference type="InterPro" id="IPR006519">
    <property type="entry name" value="Ribosomal_uL11_bac-typ"/>
</dbReference>
<feature type="domain" description="Large ribosomal subunit protein uL11 N-terminal" evidence="9">
    <location>
        <begin position="22"/>
        <end position="80"/>
    </location>
</feature>
<name>A0A2G8JLV7_STIJA</name>
<keyword evidence="11" id="KW-1185">Reference proteome</keyword>
<evidence type="ECO:0000313" key="10">
    <source>
        <dbReference type="EMBL" id="PIK36710.1"/>
    </source>
</evidence>
<sequence>MSKVARRGKEAAKQAVQLSNVIKTYIKAGRAAPGPPLGPVLGQRGIAIGQFCKDFNDKTKHIKPGVPLPCSIYINPDRSYDIKFNTPPVSYFLKLAAGMHKGAYQPGKHVLGKITLKQVYEIATIKKQDENMELVTMETLCKQVIGSARSIGIEVVRTVTAEELAPFLEEVEETRKVVEEEFAALKLEGGMK</sequence>
<dbReference type="InterPro" id="IPR036796">
    <property type="entry name" value="Ribosomal_uL11_N_sf"/>
</dbReference>
<dbReference type="NCBIfam" id="TIGR01632">
    <property type="entry name" value="L11_bact"/>
    <property type="match status" value="1"/>
</dbReference>
<evidence type="ECO:0000256" key="4">
    <source>
        <dbReference type="ARBA" id="ARBA00038782"/>
    </source>
</evidence>
<accession>A0A2G8JLV7</accession>
<dbReference type="SMART" id="SM00649">
    <property type="entry name" value="RL11"/>
    <property type="match status" value="1"/>
</dbReference>
<dbReference type="Proteomes" id="UP000230750">
    <property type="component" value="Unassembled WGS sequence"/>
</dbReference>
<dbReference type="InterPro" id="IPR020783">
    <property type="entry name" value="Ribosomal_uL11_C"/>
</dbReference>
<dbReference type="PANTHER" id="PTHR11661">
    <property type="entry name" value="60S RIBOSOMAL PROTEIN L12"/>
    <property type="match status" value="1"/>
</dbReference>
<evidence type="ECO:0000256" key="6">
    <source>
        <dbReference type="ARBA" id="ARBA00041455"/>
    </source>
</evidence>
<comment type="similarity">
    <text evidence="1 7">Belongs to the universal ribosomal protein uL11 family.</text>
</comment>
<reference evidence="10 11" key="1">
    <citation type="journal article" date="2017" name="PLoS Biol.">
        <title>The sea cucumber genome provides insights into morphological evolution and visceral regeneration.</title>
        <authorList>
            <person name="Zhang X."/>
            <person name="Sun L."/>
            <person name="Yuan J."/>
            <person name="Sun Y."/>
            <person name="Gao Y."/>
            <person name="Zhang L."/>
            <person name="Li S."/>
            <person name="Dai H."/>
            <person name="Hamel J.F."/>
            <person name="Liu C."/>
            <person name="Yu Y."/>
            <person name="Liu S."/>
            <person name="Lin W."/>
            <person name="Guo K."/>
            <person name="Jin S."/>
            <person name="Xu P."/>
            <person name="Storey K.B."/>
            <person name="Huan P."/>
            <person name="Zhang T."/>
            <person name="Zhou Y."/>
            <person name="Zhang J."/>
            <person name="Lin C."/>
            <person name="Li X."/>
            <person name="Xing L."/>
            <person name="Huo D."/>
            <person name="Sun M."/>
            <person name="Wang L."/>
            <person name="Mercier A."/>
            <person name="Li F."/>
            <person name="Yang H."/>
            <person name="Xiang J."/>
        </authorList>
    </citation>
    <scope>NUCLEOTIDE SEQUENCE [LARGE SCALE GENOMIC DNA]</scope>
    <source>
        <strain evidence="10">Shaxun</strain>
        <tissue evidence="10">Muscle</tissue>
    </source>
</reference>
<keyword evidence="2 7" id="KW-0689">Ribosomal protein</keyword>
<evidence type="ECO:0000256" key="7">
    <source>
        <dbReference type="RuleBase" id="RU003978"/>
    </source>
</evidence>
<dbReference type="HAMAP" id="MF_00736">
    <property type="entry name" value="Ribosomal_uL11"/>
    <property type="match status" value="1"/>
</dbReference>
<gene>
    <name evidence="10" type="ORF">BSL78_26460</name>
</gene>
<dbReference type="FunFam" id="1.10.10.250:FF:000003">
    <property type="entry name" value="Mitochondrial ribosomal protein L11"/>
    <property type="match status" value="1"/>
</dbReference>
<dbReference type="OrthoDB" id="1091498at2759"/>
<evidence type="ECO:0000259" key="9">
    <source>
        <dbReference type="Pfam" id="PF03946"/>
    </source>
</evidence>
<dbReference type="STRING" id="307972.A0A2G8JLV7"/>
<feature type="domain" description="Large ribosomal subunit protein uL11 C-terminal" evidence="8">
    <location>
        <begin position="86"/>
        <end position="155"/>
    </location>
</feature>
<proteinExistence type="inferred from homology"/>
<dbReference type="GO" id="GO:0006412">
    <property type="term" value="P:translation"/>
    <property type="evidence" value="ECO:0007669"/>
    <property type="project" value="InterPro"/>
</dbReference>